<dbReference type="InterPro" id="IPR056493">
    <property type="entry name" value="HVO_0513_N"/>
</dbReference>
<dbReference type="InterPro" id="IPR007050">
    <property type="entry name" value="HTH_bacterioopsin"/>
</dbReference>
<feature type="domain" description="HTH bat-type" evidence="3">
    <location>
        <begin position="164"/>
        <end position="215"/>
    </location>
</feature>
<keyword evidence="6" id="KW-1185">Reference proteome</keyword>
<keyword evidence="1" id="KW-0805">Transcription regulation</keyword>
<organism evidence="5 6">
    <name type="scientific">Halogranum rubrum</name>
    <dbReference type="NCBI Taxonomy" id="553466"/>
    <lineage>
        <taxon>Archaea</taxon>
        <taxon>Methanobacteriati</taxon>
        <taxon>Methanobacteriota</taxon>
        <taxon>Stenosarchaea group</taxon>
        <taxon>Halobacteria</taxon>
        <taxon>Halobacteriales</taxon>
        <taxon>Haloferacaceae</taxon>
    </lineage>
</organism>
<dbReference type="STRING" id="553466.SAMN04487950_3305"/>
<feature type="domain" description="HVO-0513-like N-terminal" evidence="4">
    <location>
        <begin position="17"/>
        <end position="152"/>
    </location>
</feature>
<accession>A0A1I4GNQ8</accession>
<dbReference type="EMBL" id="FOTC01000004">
    <property type="protein sequence ID" value="SFL31664.1"/>
    <property type="molecule type" value="Genomic_DNA"/>
</dbReference>
<reference evidence="6" key="1">
    <citation type="submission" date="2016-10" db="EMBL/GenBank/DDBJ databases">
        <authorList>
            <person name="Varghese N."/>
            <person name="Submissions S."/>
        </authorList>
    </citation>
    <scope>NUCLEOTIDE SEQUENCE [LARGE SCALE GENOMIC DNA]</scope>
    <source>
        <strain evidence="6">CGMCC 1.7738</strain>
    </source>
</reference>
<dbReference type="AlphaFoldDB" id="A0A1I4GNQ8"/>
<dbReference type="RefSeq" id="WP_218148976.1">
    <property type="nucleotide sequence ID" value="NZ_FOTC01000004.1"/>
</dbReference>
<dbReference type="Proteomes" id="UP000199607">
    <property type="component" value="Unassembled WGS sequence"/>
</dbReference>
<evidence type="ECO:0000259" key="3">
    <source>
        <dbReference type="Pfam" id="PF04967"/>
    </source>
</evidence>
<dbReference type="Pfam" id="PF04967">
    <property type="entry name" value="HTH_10"/>
    <property type="match status" value="1"/>
</dbReference>
<name>A0A1I4GNQ8_9EURY</name>
<keyword evidence="2" id="KW-0804">Transcription</keyword>
<dbReference type="Pfam" id="PF24278">
    <property type="entry name" value="HVO_0513_N"/>
    <property type="match status" value="1"/>
</dbReference>
<dbReference type="PANTHER" id="PTHR34236">
    <property type="entry name" value="DIMETHYL SULFOXIDE REDUCTASE TRANSCRIPTIONAL ACTIVATOR"/>
    <property type="match status" value="1"/>
</dbReference>
<sequence length="229" mass="25333">MMRYLHARLDVPAAMRHPLQSFVAESEAMNYAKLLAWNQSFETVQFALLYIDGDIDAYRNRIESVEPIRWFELAPLDSSGFYSYVCQEYTESERGLTRAFTDLQLVVVPPIVYAGDGWVDVTVVGSGGSLSDLVDALKARSDISVDVREIGRFNRRLGSVTGCLTSRQAEAVETATEMGYYAVPRQASLDAVASELEVANSTASELLRRAESRLMPRLVGVSGSSRSTE</sequence>
<evidence type="ECO:0000256" key="1">
    <source>
        <dbReference type="ARBA" id="ARBA00023015"/>
    </source>
</evidence>
<protein>
    <submittedName>
        <fullName evidence="5">HTH DNA binding domain-containing protein</fullName>
    </submittedName>
</protein>
<evidence type="ECO:0000313" key="6">
    <source>
        <dbReference type="Proteomes" id="UP000199607"/>
    </source>
</evidence>
<proteinExistence type="predicted"/>
<evidence type="ECO:0000313" key="5">
    <source>
        <dbReference type="EMBL" id="SFL31664.1"/>
    </source>
</evidence>
<gene>
    <name evidence="5" type="ORF">SAMN04487950_3305</name>
</gene>
<dbReference type="PANTHER" id="PTHR34236:SF1">
    <property type="entry name" value="DIMETHYL SULFOXIDE REDUCTASE TRANSCRIPTIONAL ACTIVATOR"/>
    <property type="match status" value="1"/>
</dbReference>
<evidence type="ECO:0000256" key="2">
    <source>
        <dbReference type="ARBA" id="ARBA00023163"/>
    </source>
</evidence>
<evidence type="ECO:0000259" key="4">
    <source>
        <dbReference type="Pfam" id="PF24278"/>
    </source>
</evidence>